<keyword evidence="2" id="KW-0472">Membrane</keyword>
<accession>A0A7R8UQW9</accession>
<sequence>MINVLPAILQPSPKVKAYQEILSLEMMKDLHINNTSEIQLMRTETGTHQMATYGVLTIIGCCLTVSIICRVCPKFKTKPTVTTIEMKQTSESSPPPPASIPTTTERKKTPELALPPPAAKERSSTPDRRPEVKNVRFNDIQFFLAIEDYRI</sequence>
<evidence type="ECO:0000313" key="4">
    <source>
        <dbReference type="Proteomes" id="UP000594454"/>
    </source>
</evidence>
<organism evidence="3 4">
    <name type="scientific">Hermetia illucens</name>
    <name type="common">Black soldier fly</name>
    <dbReference type="NCBI Taxonomy" id="343691"/>
    <lineage>
        <taxon>Eukaryota</taxon>
        <taxon>Metazoa</taxon>
        <taxon>Ecdysozoa</taxon>
        <taxon>Arthropoda</taxon>
        <taxon>Hexapoda</taxon>
        <taxon>Insecta</taxon>
        <taxon>Pterygota</taxon>
        <taxon>Neoptera</taxon>
        <taxon>Endopterygota</taxon>
        <taxon>Diptera</taxon>
        <taxon>Brachycera</taxon>
        <taxon>Stratiomyomorpha</taxon>
        <taxon>Stratiomyidae</taxon>
        <taxon>Hermetiinae</taxon>
        <taxon>Hermetia</taxon>
    </lineage>
</organism>
<protein>
    <submittedName>
        <fullName evidence="3">Uncharacterized protein</fullName>
    </submittedName>
</protein>
<name>A0A7R8UQW9_HERIL</name>
<evidence type="ECO:0000256" key="2">
    <source>
        <dbReference type="SAM" id="Phobius"/>
    </source>
</evidence>
<keyword evidence="2" id="KW-1133">Transmembrane helix</keyword>
<reference evidence="3 4" key="1">
    <citation type="submission" date="2020-11" db="EMBL/GenBank/DDBJ databases">
        <authorList>
            <person name="Wallbank WR R."/>
            <person name="Pardo Diaz C."/>
            <person name="Kozak K."/>
            <person name="Martin S."/>
            <person name="Jiggins C."/>
            <person name="Moest M."/>
            <person name="Warren A I."/>
            <person name="Generalovic N T."/>
            <person name="Byers J.R.P. K."/>
            <person name="Montejo-Kovacevich G."/>
            <person name="Yen C E."/>
        </authorList>
    </citation>
    <scope>NUCLEOTIDE SEQUENCE [LARGE SCALE GENOMIC DNA]</scope>
</reference>
<dbReference type="Proteomes" id="UP000594454">
    <property type="component" value="Chromosome 3"/>
</dbReference>
<dbReference type="InParanoid" id="A0A7R8UQW9"/>
<gene>
    <name evidence="3" type="ORF">HERILL_LOCUS8179</name>
</gene>
<keyword evidence="2" id="KW-0812">Transmembrane</keyword>
<evidence type="ECO:0000313" key="3">
    <source>
        <dbReference type="EMBL" id="CAD7085329.1"/>
    </source>
</evidence>
<feature type="transmembrane region" description="Helical" evidence="2">
    <location>
        <begin position="50"/>
        <end position="69"/>
    </location>
</feature>
<dbReference type="AlphaFoldDB" id="A0A7R8UQW9"/>
<dbReference type="EMBL" id="LR899011">
    <property type="protein sequence ID" value="CAD7085329.1"/>
    <property type="molecule type" value="Genomic_DNA"/>
</dbReference>
<feature type="compositionally biased region" description="Basic and acidic residues" evidence="1">
    <location>
        <begin position="119"/>
        <end position="132"/>
    </location>
</feature>
<proteinExistence type="predicted"/>
<keyword evidence="4" id="KW-1185">Reference proteome</keyword>
<evidence type="ECO:0000256" key="1">
    <source>
        <dbReference type="SAM" id="MobiDB-lite"/>
    </source>
</evidence>
<feature type="region of interest" description="Disordered" evidence="1">
    <location>
        <begin position="83"/>
        <end position="132"/>
    </location>
</feature>